<proteinExistence type="inferred from homology"/>
<dbReference type="Pfam" id="PF02481">
    <property type="entry name" value="DNA_processg_A"/>
    <property type="match status" value="1"/>
</dbReference>
<comment type="caution">
    <text evidence="4">The sequence shown here is derived from an EMBL/GenBank/DDBJ whole genome shotgun (WGS) entry which is preliminary data.</text>
</comment>
<dbReference type="Proteomes" id="UP000700815">
    <property type="component" value="Unassembled WGS sequence"/>
</dbReference>
<dbReference type="RefSeq" id="WP_219058890.1">
    <property type="nucleotide sequence ID" value="NZ_JAHBBH010000019.1"/>
</dbReference>
<dbReference type="InterPro" id="IPR003488">
    <property type="entry name" value="DprA"/>
</dbReference>
<evidence type="ECO:0000256" key="1">
    <source>
        <dbReference type="ARBA" id="ARBA00006525"/>
    </source>
</evidence>
<dbReference type="InterPro" id="IPR057666">
    <property type="entry name" value="DrpA_SLOG"/>
</dbReference>
<protein>
    <submittedName>
        <fullName evidence="4">DNA-protecting protein DprA</fullName>
    </submittedName>
</protein>
<evidence type="ECO:0000256" key="2">
    <source>
        <dbReference type="SAM" id="MobiDB-lite"/>
    </source>
</evidence>
<feature type="domain" description="Smf/DprA SLOG" evidence="3">
    <location>
        <begin position="132"/>
        <end position="352"/>
    </location>
</feature>
<reference evidence="4 5" key="1">
    <citation type="submission" date="2021-05" db="EMBL/GenBank/DDBJ databases">
        <title>Phylogenetic classification of ten novel species belonging to the genus Bifidobacterium comprising B. colchicus sp. nov., B. abeli sp. nov., B. bicoloris sp. nov., B. guerezis sp. nov., B. rosaliae sp. nov., B. santillanensis sp. nov., B. argentati sp. nov., B. amazzoni sp. nov., B. pluviali sp. nov., and B. pinnaculum sp. nov.</title>
        <authorList>
            <person name="Lugli G.A."/>
            <person name="Ruiz Garcia L."/>
            <person name="Margolles A."/>
            <person name="Ventura M."/>
        </authorList>
    </citation>
    <scope>NUCLEOTIDE SEQUENCE [LARGE SCALE GENOMIC DNA]</scope>
    <source>
        <strain evidence="4 5">82T10</strain>
    </source>
</reference>
<evidence type="ECO:0000313" key="5">
    <source>
        <dbReference type="Proteomes" id="UP000700815"/>
    </source>
</evidence>
<keyword evidence="5" id="KW-1185">Reference proteome</keyword>
<feature type="region of interest" description="Disordered" evidence="2">
    <location>
        <begin position="362"/>
        <end position="417"/>
    </location>
</feature>
<evidence type="ECO:0000259" key="3">
    <source>
        <dbReference type="Pfam" id="PF02481"/>
    </source>
</evidence>
<dbReference type="PANTHER" id="PTHR43022:SF1">
    <property type="entry name" value="PROTEIN SMF"/>
    <property type="match status" value="1"/>
</dbReference>
<feature type="compositionally biased region" description="Polar residues" evidence="2">
    <location>
        <begin position="396"/>
        <end position="413"/>
    </location>
</feature>
<organism evidence="4 5">
    <name type="scientific">Bifidobacterium miconis</name>
    <dbReference type="NCBI Taxonomy" id="2834435"/>
    <lineage>
        <taxon>Bacteria</taxon>
        <taxon>Bacillati</taxon>
        <taxon>Actinomycetota</taxon>
        <taxon>Actinomycetes</taxon>
        <taxon>Bifidobacteriales</taxon>
        <taxon>Bifidobacteriaceae</taxon>
        <taxon>Bifidobacterium</taxon>
    </lineage>
</organism>
<dbReference type="EMBL" id="JAHBBH010000019">
    <property type="protein sequence ID" value="MBW3092844.1"/>
    <property type="molecule type" value="Genomic_DNA"/>
</dbReference>
<sequence length="490" mass="51296">MNSPVGSGRAPDGDALARAVLTCCLDGADAIMYATVKGADHGAREVLSLLAESGSDARNAPSRTTVSAKSARQALEDIFVRGLVRWGRKPTPSTLSAFRSALEGWLRRFARLPSVDAEHAAEWLTCGGEQWIIAPGHACWPKQLADLSIRKDWAAPLCLWGVGEPRALTSCAKPIAVVGSRGANEYGRAIAREIGRRAAADGHLVVSGGAMGTDAAAHWGALAPAQEGYGPESVGRTVAVFAGGLNHVGPHCNGPLFERITACGGALVSELSPDTVPEARRFLLRNRIIAALASTVVVVQARLRSGALNTASWAAELGREVYAVPGDIDAPHNAGCNRIIHDHQAMLLPSVRAVDEYCHPPHMPDLTDLPQATDPSAEADCTAPADASSPHPPTSQPSRQRTSVQSTSDTGTVANGDGAEAITDAESSGHAAVRKALLRCRRARVPPTVEAVAAHMDGDPEFAEVLALLGDLELNGAIDMRNGMVSVVSR</sequence>
<gene>
    <name evidence="4" type="ORF">KIH79_07885</name>
</gene>
<accession>A0ABS6WFM1</accession>
<dbReference type="PANTHER" id="PTHR43022">
    <property type="entry name" value="PROTEIN SMF"/>
    <property type="match status" value="1"/>
</dbReference>
<comment type="similarity">
    <text evidence="1">Belongs to the DprA/Smf family.</text>
</comment>
<name>A0ABS6WFM1_9BIFI</name>
<evidence type="ECO:0000313" key="4">
    <source>
        <dbReference type="EMBL" id="MBW3092844.1"/>
    </source>
</evidence>